<dbReference type="Gene3D" id="2.60.120.260">
    <property type="entry name" value="Galactose-binding domain-like"/>
    <property type="match status" value="1"/>
</dbReference>
<comment type="caution">
    <text evidence="10">The sequence shown here is derived from an EMBL/GenBank/DDBJ whole genome shotgun (WGS) entry which is preliminary data.</text>
</comment>
<dbReference type="SUPFAM" id="SSF53474">
    <property type="entry name" value="alpha/beta-Hydrolases"/>
    <property type="match status" value="1"/>
</dbReference>
<name>A0ABT9J0L6_9BACL</name>
<gene>
    <name evidence="10" type="ORF">Q5Y73_13505</name>
</gene>
<evidence type="ECO:0000256" key="3">
    <source>
        <dbReference type="ARBA" id="ARBA00012463"/>
    </source>
</evidence>
<dbReference type="SUPFAM" id="SSF49785">
    <property type="entry name" value="Galactose-binding domain-like"/>
    <property type="match status" value="1"/>
</dbReference>
<evidence type="ECO:0000313" key="11">
    <source>
        <dbReference type="Proteomes" id="UP001231941"/>
    </source>
</evidence>
<dbReference type="Pfam" id="PF08530">
    <property type="entry name" value="PepX_C"/>
    <property type="match status" value="1"/>
</dbReference>
<evidence type="ECO:0000256" key="6">
    <source>
        <dbReference type="ARBA" id="ARBA00022801"/>
    </source>
</evidence>
<protein>
    <recommendedName>
        <fullName evidence="3">Xaa-Pro dipeptidyl-peptidase</fullName>
        <ecNumber evidence="3">3.4.14.11</ecNumber>
    </recommendedName>
    <alternativeName>
        <fullName evidence="8">X-prolyl-dipeptidyl aminopeptidase</fullName>
    </alternativeName>
</protein>
<dbReference type="Gene3D" id="3.40.50.1820">
    <property type="entry name" value="alpha/beta hydrolase"/>
    <property type="match status" value="1"/>
</dbReference>
<evidence type="ECO:0000256" key="7">
    <source>
        <dbReference type="ARBA" id="ARBA00022825"/>
    </source>
</evidence>
<organism evidence="10 11">
    <name type="scientific">Chengkuizengella axinellae</name>
    <dbReference type="NCBI Taxonomy" id="3064388"/>
    <lineage>
        <taxon>Bacteria</taxon>
        <taxon>Bacillati</taxon>
        <taxon>Bacillota</taxon>
        <taxon>Bacilli</taxon>
        <taxon>Bacillales</taxon>
        <taxon>Paenibacillaceae</taxon>
        <taxon>Chengkuizengella</taxon>
    </lineage>
</organism>
<dbReference type="InterPro" id="IPR008979">
    <property type="entry name" value="Galactose-bd-like_sf"/>
</dbReference>
<evidence type="ECO:0000256" key="1">
    <source>
        <dbReference type="ARBA" id="ARBA00000123"/>
    </source>
</evidence>
<dbReference type="PRINTS" id="PR00923">
    <property type="entry name" value="LACTOPTASE"/>
</dbReference>
<evidence type="ECO:0000256" key="8">
    <source>
        <dbReference type="ARBA" id="ARBA00030045"/>
    </source>
</evidence>
<dbReference type="EC" id="3.4.14.11" evidence="3"/>
<feature type="domain" description="Xaa-Pro dipeptidyl-peptidase C-terminal" evidence="9">
    <location>
        <begin position="399"/>
        <end position="604"/>
    </location>
</feature>
<reference evidence="10 11" key="1">
    <citation type="submission" date="2023-08" db="EMBL/GenBank/DDBJ databases">
        <authorList>
            <person name="Park J.-S."/>
        </authorList>
    </citation>
    <scope>NUCLEOTIDE SEQUENCE [LARGE SCALE GENOMIC DNA]</scope>
    <source>
        <strain evidence="10 11">2205SS18-9</strain>
    </source>
</reference>
<keyword evidence="4" id="KW-0031">Aminopeptidase</keyword>
<evidence type="ECO:0000313" key="10">
    <source>
        <dbReference type="EMBL" id="MDP5275127.1"/>
    </source>
</evidence>
<keyword evidence="7" id="KW-0720">Serine protease</keyword>
<comment type="catalytic activity">
    <reaction evidence="1">
        <text>Hydrolyzes Xaa-Pro-|- bonds to release unblocked, N-terminal dipeptides from substrates including Ala-Pro-|-p-nitroanilide and (sequentially) Tyr-Pro-|-Phe-Pro-|-Gly-Pro-|-Ile.</text>
        <dbReference type="EC" id="3.4.14.11"/>
    </reaction>
</comment>
<evidence type="ECO:0000259" key="9">
    <source>
        <dbReference type="SMART" id="SM00939"/>
    </source>
</evidence>
<dbReference type="Pfam" id="PF02129">
    <property type="entry name" value="Peptidase_S15"/>
    <property type="match status" value="1"/>
</dbReference>
<evidence type="ECO:0000256" key="2">
    <source>
        <dbReference type="ARBA" id="ARBA00010819"/>
    </source>
</evidence>
<proteinExistence type="inferred from homology"/>
<dbReference type="SMART" id="SM00939">
    <property type="entry name" value="PepX_C"/>
    <property type="match status" value="1"/>
</dbReference>
<dbReference type="EMBL" id="JAVAMP010000006">
    <property type="protein sequence ID" value="MDP5275127.1"/>
    <property type="molecule type" value="Genomic_DNA"/>
</dbReference>
<keyword evidence="6" id="KW-0378">Hydrolase</keyword>
<dbReference type="InterPro" id="IPR013736">
    <property type="entry name" value="Xaa-Pro_dipept_C"/>
</dbReference>
<dbReference type="InterPro" id="IPR029058">
    <property type="entry name" value="AB_hydrolase_fold"/>
</dbReference>
<comment type="similarity">
    <text evidence="2">Belongs to the peptidase S15 family.</text>
</comment>
<dbReference type="NCBIfam" id="NF003780">
    <property type="entry name" value="PRK05371.1-1"/>
    <property type="match status" value="1"/>
</dbReference>
<sequence>MVSKKNVLISGFVLVLLLMMFLFFQSLSIDGDELVEGEEILTKENTQISHKGNEKDENIKEILVVDQVTQPIFNLDEAIIESVFVETSVDSDNDGNLDRIHASVIRPKETEDGIKVPVIYEITPYRYGLNSLSFYDVDVALNPVDRNGKVNGKPYSALAEVDFPGPYENYFVPRGYAIVVAESIGTALSNGCPTVGDENEVLAASSVIDWLNGRTKAYSEDGLLISADWSTGNVGMIGVSYNGTLDIGVASTGVKGLKTIVPIAAISNWYDYYRANGAVVAPGGYQGEDTDILADAVLTRENPEVCHEVVDELKQAQDRETGDYNGFWDQRNYMNDIDKINASVFIVHGLNDWNVKTKQFSQLWDALGENKVSRKLWLHQQGHTSPSRVREVEWEDTLHKWFDYWLYDIDNGIMNEPLVDIQREDLSWSLEDKWPAEGTVSTALYLDQLSTDQAGVASLIDDPMINAVDLVAHPQESKPYRILYTTNELADSVRISGTPEVSIQASIDQPVSNLTVLLVDYSASSAKIVTRGWMDPQNINNINKSKPIEPNEEYTFTWDMQPDDYVFEQGHRIGIVFIASDYDYTLRPPSGTKVTIYPEESKVVLPIVGGEGAIK</sequence>
<dbReference type="Gene3D" id="1.10.246.70">
    <property type="match status" value="1"/>
</dbReference>
<keyword evidence="5" id="KW-0645">Protease</keyword>
<evidence type="ECO:0000256" key="5">
    <source>
        <dbReference type="ARBA" id="ARBA00022670"/>
    </source>
</evidence>
<keyword evidence="11" id="KW-1185">Reference proteome</keyword>
<dbReference type="InterPro" id="IPR000383">
    <property type="entry name" value="Xaa-Pro-like_dom"/>
</dbReference>
<accession>A0ABT9J0L6</accession>
<dbReference type="Proteomes" id="UP001231941">
    <property type="component" value="Unassembled WGS sequence"/>
</dbReference>
<evidence type="ECO:0000256" key="4">
    <source>
        <dbReference type="ARBA" id="ARBA00022438"/>
    </source>
</evidence>
<dbReference type="InterPro" id="IPR008252">
    <property type="entry name" value="Pept_S15_Xpro"/>
</dbReference>